<evidence type="ECO:0000313" key="1">
    <source>
        <dbReference type="EMBL" id="KAK2825036.1"/>
    </source>
</evidence>
<keyword evidence="2" id="KW-1185">Reference proteome</keyword>
<gene>
    <name evidence="1" type="ORF">Q7C36_018963</name>
</gene>
<dbReference type="EMBL" id="JAVHJS010000020">
    <property type="protein sequence ID" value="KAK2825036.1"/>
    <property type="molecule type" value="Genomic_DNA"/>
</dbReference>
<accession>A0AA88LWD0</accession>
<dbReference type="Proteomes" id="UP001187315">
    <property type="component" value="Unassembled WGS sequence"/>
</dbReference>
<evidence type="ECO:0000313" key="2">
    <source>
        <dbReference type="Proteomes" id="UP001187315"/>
    </source>
</evidence>
<reference evidence="1" key="1">
    <citation type="submission" date="2023-08" db="EMBL/GenBank/DDBJ databases">
        <title>Pelteobagrus vachellii genome.</title>
        <authorList>
            <person name="Liu H."/>
        </authorList>
    </citation>
    <scope>NUCLEOTIDE SEQUENCE</scope>
    <source>
        <strain evidence="1">PRFRI_2022a</strain>
        <tissue evidence="1">Muscle</tissue>
    </source>
</reference>
<proteinExistence type="predicted"/>
<name>A0AA88LWD0_TACVA</name>
<dbReference type="AlphaFoldDB" id="A0AA88LWD0"/>
<organism evidence="1 2">
    <name type="scientific">Tachysurus vachellii</name>
    <name type="common">Darkbarbel catfish</name>
    <name type="synonym">Pelteobagrus vachellii</name>
    <dbReference type="NCBI Taxonomy" id="175792"/>
    <lineage>
        <taxon>Eukaryota</taxon>
        <taxon>Metazoa</taxon>
        <taxon>Chordata</taxon>
        <taxon>Craniata</taxon>
        <taxon>Vertebrata</taxon>
        <taxon>Euteleostomi</taxon>
        <taxon>Actinopterygii</taxon>
        <taxon>Neopterygii</taxon>
        <taxon>Teleostei</taxon>
        <taxon>Ostariophysi</taxon>
        <taxon>Siluriformes</taxon>
        <taxon>Bagridae</taxon>
        <taxon>Tachysurus</taxon>
    </lineage>
</organism>
<sequence>MRIHTLDAFKSFALSIDIRTEPRDELIDEVGAPPIWTRRQGGKKHPNYMRPVVNLDEPQAPRFAQGYGAMWTLACGRC</sequence>
<comment type="caution">
    <text evidence="1">The sequence shown here is derived from an EMBL/GenBank/DDBJ whole genome shotgun (WGS) entry which is preliminary data.</text>
</comment>
<protein>
    <submittedName>
        <fullName evidence="1">Uncharacterized protein</fullName>
    </submittedName>
</protein>